<organism evidence="2">
    <name type="scientific">viral metagenome</name>
    <dbReference type="NCBI Taxonomy" id="1070528"/>
    <lineage>
        <taxon>unclassified sequences</taxon>
        <taxon>metagenomes</taxon>
        <taxon>organismal metagenomes</taxon>
    </lineage>
</organism>
<reference evidence="2" key="1">
    <citation type="journal article" date="2020" name="Nature">
        <title>Giant virus diversity and host interactions through global metagenomics.</title>
        <authorList>
            <person name="Schulz F."/>
            <person name="Roux S."/>
            <person name="Paez-Espino D."/>
            <person name="Jungbluth S."/>
            <person name="Walsh D.A."/>
            <person name="Denef V.J."/>
            <person name="McMahon K.D."/>
            <person name="Konstantinidis K.T."/>
            <person name="Eloe-Fadrosh E.A."/>
            <person name="Kyrpides N.C."/>
            <person name="Woyke T."/>
        </authorList>
    </citation>
    <scope>NUCLEOTIDE SEQUENCE</scope>
    <source>
        <strain evidence="2">GVMAG-M-3300023174-3</strain>
    </source>
</reference>
<evidence type="ECO:0000313" key="2">
    <source>
        <dbReference type="EMBL" id="QHT18232.1"/>
    </source>
</evidence>
<feature type="coiled-coil region" evidence="1">
    <location>
        <begin position="118"/>
        <end position="145"/>
    </location>
</feature>
<proteinExistence type="predicted"/>
<dbReference type="EMBL" id="MN739651">
    <property type="protein sequence ID" value="QHT18232.1"/>
    <property type="molecule type" value="Genomic_DNA"/>
</dbReference>
<protein>
    <submittedName>
        <fullName evidence="2">Uncharacterized protein</fullName>
    </submittedName>
</protein>
<dbReference type="InterPro" id="IPR014903">
    <property type="entry name" value="DUF1796"/>
</dbReference>
<dbReference type="Pfam" id="PF08795">
    <property type="entry name" value="DUF1796"/>
    <property type="match status" value="1"/>
</dbReference>
<evidence type="ECO:0000256" key="1">
    <source>
        <dbReference type="SAM" id="Coils"/>
    </source>
</evidence>
<accession>A0A6C0DPI2</accession>
<sequence length="208" mass="24405">MTEGISLGWNCHSATTGVSLGVRNTKINGYKTCPFDEMITNYKGIMDCINDDFKCLCDIKYLELIKIPKESKWLNTNGDGDVMIYNNKYKFLFNHESPGHAKLFLSQRWKGGINHYTANNYEEFINRYKRRIQNIKDLLNSENKITFILTRPNTEQGDISDLSNIIKNKYPSLDFDFLLLDFDKHIYRDHLLLMKIDENDDEIKRIDI</sequence>
<dbReference type="AlphaFoldDB" id="A0A6C0DPI2"/>
<keyword evidence="1" id="KW-0175">Coiled coil</keyword>
<name>A0A6C0DPI2_9ZZZZ</name>